<evidence type="ECO:0000313" key="4">
    <source>
        <dbReference type="Proteomes" id="UP001226762"/>
    </source>
</evidence>
<dbReference type="InterPro" id="IPR036641">
    <property type="entry name" value="HPT_dom_sf"/>
</dbReference>
<name>A0AAE3WBY7_9RHOB</name>
<dbReference type="GO" id="GO:0000160">
    <property type="term" value="P:phosphorelay signal transduction system"/>
    <property type="evidence" value="ECO:0007669"/>
    <property type="project" value="UniProtKB-KW"/>
</dbReference>
<sequence>MIDWDKVIELREEIGEEDFAEVVDLFLEEVDEAMTQLRAGLPQEKWECCLHFLKGSALNLGFEAFSTLCASGEVAAASGDHDEIDLAEVITTYDQSKATFLADLKDRLAA</sequence>
<gene>
    <name evidence="3" type="ORF">NO357_10905</name>
</gene>
<evidence type="ECO:0000313" key="3">
    <source>
        <dbReference type="EMBL" id="MDQ2090406.1"/>
    </source>
</evidence>
<proteinExistence type="predicted"/>
<protein>
    <submittedName>
        <fullName evidence="3">Hpt domain-containing protein</fullName>
    </submittedName>
</protein>
<evidence type="ECO:0000259" key="2">
    <source>
        <dbReference type="Pfam" id="PF01627"/>
    </source>
</evidence>
<accession>A0AAE3WBY7</accession>
<keyword evidence="1" id="KW-0902">Two-component regulatory system</keyword>
<reference evidence="3" key="2">
    <citation type="submission" date="2023-02" db="EMBL/GenBank/DDBJ databases">
        <title>'Rhodoalgimonas zhirmunskyi' gen. nov., isolated from a red alga.</title>
        <authorList>
            <person name="Nedashkovskaya O.I."/>
            <person name="Otstavnykh N.Y."/>
            <person name="Bystritskaya E.P."/>
            <person name="Balabanova L.A."/>
            <person name="Isaeva M.P."/>
        </authorList>
    </citation>
    <scope>NUCLEOTIDE SEQUENCE</scope>
    <source>
        <strain evidence="3">KCTC 52189</strain>
    </source>
</reference>
<dbReference type="RefSeq" id="WP_306735691.1">
    <property type="nucleotide sequence ID" value="NZ_JANHAX010000003.1"/>
</dbReference>
<dbReference type="AlphaFoldDB" id="A0AAE3WBY7"/>
<dbReference type="EMBL" id="JANHAX010000003">
    <property type="protein sequence ID" value="MDQ2090406.1"/>
    <property type="molecule type" value="Genomic_DNA"/>
</dbReference>
<evidence type="ECO:0000256" key="1">
    <source>
        <dbReference type="ARBA" id="ARBA00023012"/>
    </source>
</evidence>
<reference evidence="3" key="1">
    <citation type="submission" date="2022-07" db="EMBL/GenBank/DDBJ databases">
        <authorList>
            <person name="Otstavnykh N."/>
            <person name="Isaeva M."/>
            <person name="Bystritskaya E."/>
        </authorList>
    </citation>
    <scope>NUCLEOTIDE SEQUENCE</scope>
    <source>
        <strain evidence="3">KCTC 52189</strain>
    </source>
</reference>
<dbReference type="Gene3D" id="1.20.120.160">
    <property type="entry name" value="HPT domain"/>
    <property type="match status" value="1"/>
</dbReference>
<comment type="caution">
    <text evidence="3">The sequence shown here is derived from an EMBL/GenBank/DDBJ whole genome shotgun (WGS) entry which is preliminary data.</text>
</comment>
<organism evidence="3 4">
    <name type="scientific">Marimonas arenosa</name>
    <dbReference type="NCBI Taxonomy" id="1795305"/>
    <lineage>
        <taxon>Bacteria</taxon>
        <taxon>Pseudomonadati</taxon>
        <taxon>Pseudomonadota</taxon>
        <taxon>Alphaproteobacteria</taxon>
        <taxon>Rhodobacterales</taxon>
        <taxon>Paracoccaceae</taxon>
        <taxon>Marimonas</taxon>
    </lineage>
</organism>
<dbReference type="GO" id="GO:0004672">
    <property type="term" value="F:protein kinase activity"/>
    <property type="evidence" value="ECO:0007669"/>
    <property type="project" value="UniProtKB-ARBA"/>
</dbReference>
<dbReference type="InterPro" id="IPR008207">
    <property type="entry name" value="Sig_transdc_His_kin_Hpt_dom"/>
</dbReference>
<dbReference type="SUPFAM" id="SSF47226">
    <property type="entry name" value="Histidine-containing phosphotransfer domain, HPT domain"/>
    <property type="match status" value="1"/>
</dbReference>
<feature type="domain" description="HPt" evidence="2">
    <location>
        <begin position="21"/>
        <end position="95"/>
    </location>
</feature>
<dbReference type="Proteomes" id="UP001226762">
    <property type="component" value="Unassembled WGS sequence"/>
</dbReference>
<dbReference type="Pfam" id="PF01627">
    <property type="entry name" value="Hpt"/>
    <property type="match status" value="1"/>
</dbReference>
<keyword evidence="4" id="KW-1185">Reference proteome</keyword>